<organism evidence="1 2">
    <name type="scientific">Stenotrophomonas muris</name>
    <dbReference type="NCBI Taxonomy" id="2963283"/>
    <lineage>
        <taxon>Bacteria</taxon>
        <taxon>Pseudomonadati</taxon>
        <taxon>Pseudomonadota</taxon>
        <taxon>Gammaproteobacteria</taxon>
        <taxon>Lysobacterales</taxon>
        <taxon>Lysobacteraceae</taxon>
        <taxon>Stenotrophomonas</taxon>
    </lineage>
</organism>
<dbReference type="Proteomes" id="UP001290894">
    <property type="component" value="Unassembled WGS sequence"/>
</dbReference>
<reference evidence="1 2" key="1">
    <citation type="submission" date="2023-12" db="EMBL/GenBank/DDBJ databases">
        <title>'Antibacterial potential of Stenotrophomonas maltophilia cystic fibrosis isolates' (manuscript under preparation).</title>
        <authorList>
            <person name="Crisan C.V."/>
            <person name="Pettis M."/>
            <person name="Goldberg J.B."/>
        </authorList>
    </citation>
    <scope>NUCLEOTIDE SEQUENCE [LARGE SCALE GENOMIC DNA]</scope>
    <source>
        <strain evidence="1 2">CCV155</strain>
    </source>
</reference>
<accession>A0ABU5MCC6</accession>
<protein>
    <submittedName>
        <fullName evidence="1">DUF5677 domain-containing protein</fullName>
    </submittedName>
</protein>
<proteinExistence type="predicted"/>
<comment type="caution">
    <text evidence="1">The sequence shown here is derived from an EMBL/GenBank/DDBJ whole genome shotgun (WGS) entry which is preliminary data.</text>
</comment>
<keyword evidence="2" id="KW-1185">Reference proteome</keyword>
<sequence length="241" mass="26851">MVAEMRAPLDAPGRPQCVLFLSIAEQFEATVLLAQAGLTTHAGVHVRSMLEALADVYQLASKSDHVRRMRYEQAHGEKKLYDRMLATDLLEPHDRAMLEARLAECLTRYQPLHEEFRRGKPSQADHFIAAGLPELIGPYTMLCSFTHSDLTALALRHQGERGLILRAPVAYDVLFLVLSLATYSLVHAARALEAVVYLPEGSYDLHMARLEALQDELMVLRPELPEADQANESRPEAAGAQ</sequence>
<dbReference type="InterPro" id="IPR043733">
    <property type="entry name" value="DUF5677"/>
</dbReference>
<gene>
    <name evidence="1" type="ORF">U5F72_01150</name>
</gene>
<evidence type="ECO:0000313" key="1">
    <source>
        <dbReference type="EMBL" id="MDZ7510423.1"/>
    </source>
</evidence>
<dbReference type="Pfam" id="PF18928">
    <property type="entry name" value="DUF5677"/>
    <property type="match status" value="1"/>
</dbReference>
<dbReference type="EMBL" id="JAXUAC010000002">
    <property type="protein sequence ID" value="MDZ7510423.1"/>
    <property type="molecule type" value="Genomic_DNA"/>
</dbReference>
<dbReference type="RefSeq" id="WP_321210595.1">
    <property type="nucleotide sequence ID" value="NZ_JBAWUL010000003.1"/>
</dbReference>
<name>A0ABU5MCC6_9GAMM</name>
<evidence type="ECO:0000313" key="2">
    <source>
        <dbReference type="Proteomes" id="UP001290894"/>
    </source>
</evidence>